<gene>
    <name evidence="8" type="ORF">AVDCRST_MAG46-1879</name>
</gene>
<evidence type="ECO:0000256" key="5">
    <source>
        <dbReference type="ARBA" id="ARBA00023163"/>
    </source>
</evidence>
<dbReference type="Gene3D" id="1.10.10.10">
    <property type="entry name" value="Winged helix-like DNA-binding domain superfamily/Winged helix DNA-binding domain"/>
    <property type="match status" value="1"/>
</dbReference>
<dbReference type="GO" id="GO:0016987">
    <property type="term" value="F:sigma factor activity"/>
    <property type="evidence" value="ECO:0007669"/>
    <property type="project" value="UniProtKB-KW"/>
</dbReference>
<reference evidence="8" key="1">
    <citation type="submission" date="2020-02" db="EMBL/GenBank/DDBJ databases">
        <authorList>
            <person name="Meier V. D."/>
        </authorList>
    </citation>
    <scope>NUCLEOTIDE SEQUENCE</scope>
    <source>
        <strain evidence="8">AVDCRST_MAG46</strain>
    </source>
</reference>
<dbReference type="InterPro" id="IPR014284">
    <property type="entry name" value="RNA_pol_sigma-70_dom"/>
</dbReference>
<dbReference type="PANTHER" id="PTHR43133:SF50">
    <property type="entry name" value="ECF RNA POLYMERASE SIGMA FACTOR SIGM"/>
    <property type="match status" value="1"/>
</dbReference>
<dbReference type="InterPro" id="IPR013249">
    <property type="entry name" value="RNA_pol_sigma70_r4_t2"/>
</dbReference>
<dbReference type="Pfam" id="PF04542">
    <property type="entry name" value="Sigma70_r2"/>
    <property type="match status" value="1"/>
</dbReference>
<evidence type="ECO:0000259" key="6">
    <source>
        <dbReference type="Pfam" id="PF04542"/>
    </source>
</evidence>
<proteinExistence type="inferred from homology"/>
<dbReference type="AlphaFoldDB" id="A0A6J4LRM8"/>
<accession>A0A6J4LRM8</accession>
<dbReference type="Pfam" id="PF08281">
    <property type="entry name" value="Sigma70_r4_2"/>
    <property type="match status" value="1"/>
</dbReference>
<keyword evidence="5" id="KW-0804">Transcription</keyword>
<feature type="domain" description="RNA polymerase sigma factor 70 region 4 type 2" evidence="7">
    <location>
        <begin position="100"/>
        <end position="151"/>
    </location>
</feature>
<sequence>MDADAFDAFYRGSFPRVVGQVYAMCGDLAEAQDCTQEAFVRAWDRRRSLDQAHSPEAWVRTVAWRLAVSRWRRTKLSLRSTDRARGPRLTTPEPDIAHTALVAALRQISPDQRRAIVLHYLCDRSVAEIAEETGAPAGTVKARLSRGRTALAALLGDPLEEESHA</sequence>
<dbReference type="InterPro" id="IPR007627">
    <property type="entry name" value="RNA_pol_sigma70_r2"/>
</dbReference>
<evidence type="ECO:0000313" key="8">
    <source>
        <dbReference type="EMBL" id="CAA9339023.1"/>
    </source>
</evidence>
<evidence type="ECO:0000256" key="3">
    <source>
        <dbReference type="ARBA" id="ARBA00023082"/>
    </source>
</evidence>
<dbReference type="SUPFAM" id="SSF88659">
    <property type="entry name" value="Sigma3 and sigma4 domains of RNA polymerase sigma factors"/>
    <property type="match status" value="1"/>
</dbReference>
<comment type="similarity">
    <text evidence="1">Belongs to the sigma-70 factor family. ECF subfamily.</text>
</comment>
<protein>
    <submittedName>
        <fullName evidence="8">RNA polymerase ECF-type sigma factor</fullName>
    </submittedName>
</protein>
<keyword evidence="3" id="KW-0731">Sigma factor</keyword>
<dbReference type="EMBL" id="CADCUD010000120">
    <property type="protein sequence ID" value="CAA9339023.1"/>
    <property type="molecule type" value="Genomic_DNA"/>
</dbReference>
<dbReference type="InterPro" id="IPR013324">
    <property type="entry name" value="RNA_pol_sigma_r3/r4-like"/>
</dbReference>
<organism evidence="8">
    <name type="scientific">uncultured Nocardioidaceae bacterium</name>
    <dbReference type="NCBI Taxonomy" id="253824"/>
    <lineage>
        <taxon>Bacteria</taxon>
        <taxon>Bacillati</taxon>
        <taxon>Actinomycetota</taxon>
        <taxon>Actinomycetes</taxon>
        <taxon>Propionibacteriales</taxon>
        <taxon>Nocardioidaceae</taxon>
        <taxon>environmental samples</taxon>
    </lineage>
</organism>
<dbReference type="NCBIfam" id="TIGR02937">
    <property type="entry name" value="sigma70-ECF"/>
    <property type="match status" value="1"/>
</dbReference>
<dbReference type="GO" id="GO:0006352">
    <property type="term" value="P:DNA-templated transcription initiation"/>
    <property type="evidence" value="ECO:0007669"/>
    <property type="project" value="InterPro"/>
</dbReference>
<dbReference type="InterPro" id="IPR039425">
    <property type="entry name" value="RNA_pol_sigma-70-like"/>
</dbReference>
<dbReference type="PANTHER" id="PTHR43133">
    <property type="entry name" value="RNA POLYMERASE ECF-TYPE SIGMA FACTO"/>
    <property type="match status" value="1"/>
</dbReference>
<keyword evidence="2" id="KW-0805">Transcription regulation</keyword>
<dbReference type="InterPro" id="IPR013325">
    <property type="entry name" value="RNA_pol_sigma_r2"/>
</dbReference>
<evidence type="ECO:0000256" key="1">
    <source>
        <dbReference type="ARBA" id="ARBA00010641"/>
    </source>
</evidence>
<dbReference type="InterPro" id="IPR036388">
    <property type="entry name" value="WH-like_DNA-bd_sf"/>
</dbReference>
<dbReference type="Gene3D" id="1.10.1740.10">
    <property type="match status" value="1"/>
</dbReference>
<dbReference type="GO" id="GO:0003677">
    <property type="term" value="F:DNA binding"/>
    <property type="evidence" value="ECO:0007669"/>
    <property type="project" value="UniProtKB-KW"/>
</dbReference>
<evidence type="ECO:0000256" key="4">
    <source>
        <dbReference type="ARBA" id="ARBA00023125"/>
    </source>
</evidence>
<keyword evidence="4" id="KW-0238">DNA-binding</keyword>
<evidence type="ECO:0000256" key="2">
    <source>
        <dbReference type="ARBA" id="ARBA00023015"/>
    </source>
</evidence>
<feature type="domain" description="RNA polymerase sigma-70 region 2" evidence="6">
    <location>
        <begin position="14"/>
        <end position="75"/>
    </location>
</feature>
<name>A0A6J4LRM8_9ACTN</name>
<dbReference type="SUPFAM" id="SSF88946">
    <property type="entry name" value="Sigma2 domain of RNA polymerase sigma factors"/>
    <property type="match status" value="1"/>
</dbReference>
<evidence type="ECO:0000259" key="7">
    <source>
        <dbReference type="Pfam" id="PF08281"/>
    </source>
</evidence>
<dbReference type="InterPro" id="IPR014325">
    <property type="entry name" value="RNA_pol_sigma-E_actinobac"/>
</dbReference>
<dbReference type="NCBIfam" id="TIGR02983">
    <property type="entry name" value="SigE-fam_strep"/>
    <property type="match status" value="1"/>
</dbReference>
<dbReference type="CDD" id="cd06171">
    <property type="entry name" value="Sigma70_r4"/>
    <property type="match status" value="1"/>
</dbReference>